<dbReference type="PANTHER" id="PTHR48079:SF6">
    <property type="entry name" value="NAD(P)-BINDING DOMAIN-CONTAINING PROTEIN-RELATED"/>
    <property type="match status" value="1"/>
</dbReference>
<organism evidence="2 3">
    <name type="scientific">Saccharothrix coeruleofusca</name>
    <dbReference type="NCBI Taxonomy" id="33919"/>
    <lineage>
        <taxon>Bacteria</taxon>
        <taxon>Bacillati</taxon>
        <taxon>Actinomycetota</taxon>
        <taxon>Actinomycetes</taxon>
        <taxon>Pseudonocardiales</taxon>
        <taxon>Pseudonocardiaceae</taxon>
        <taxon>Saccharothrix</taxon>
    </lineage>
</organism>
<gene>
    <name evidence="2" type="ORF">GCM10010185_24950</name>
</gene>
<dbReference type="Pfam" id="PF13460">
    <property type="entry name" value="NAD_binding_10"/>
    <property type="match status" value="1"/>
</dbReference>
<dbReference type="PANTHER" id="PTHR48079">
    <property type="entry name" value="PROTEIN YEEZ"/>
    <property type="match status" value="1"/>
</dbReference>
<comment type="caution">
    <text evidence="2">The sequence shown here is derived from an EMBL/GenBank/DDBJ whole genome shotgun (WGS) entry which is preliminary data.</text>
</comment>
<dbReference type="SUPFAM" id="SSF51735">
    <property type="entry name" value="NAD(P)-binding Rossmann-fold domains"/>
    <property type="match status" value="1"/>
</dbReference>
<dbReference type="InterPro" id="IPR051783">
    <property type="entry name" value="NAD(P)-dependent_oxidoreduct"/>
</dbReference>
<proteinExistence type="predicted"/>
<sequence length="309" mass="33471">MRVLVIGASGLVGQHVVERLRQREHDVTAVARTAREGVDHALDATTASVTELRALLEGHDGVVFAAGVDDREVPRKPCYPVFHRGNVAPVARLLTAAREEGLTRAVVLGSYYTHFHREHPEWRLADLHPYIRSRVEQARAGREAAGPRLPVAVLELPFVFGRAGDRLPNWAAPLDRWARSRSPLLAPEGGSAATTARSVAEVAVRALEEASGEDIPVCDENLTWRDLLDRVAAATGNRRPVRALPAAVVRAGLRLTGLAQALTGRQSGVDPAHLSRLLLRELFVEPSASGSASRSVDAAIAETFRLPLR</sequence>
<dbReference type="InterPro" id="IPR036291">
    <property type="entry name" value="NAD(P)-bd_dom_sf"/>
</dbReference>
<dbReference type="Proteomes" id="UP000639606">
    <property type="component" value="Unassembled WGS sequence"/>
</dbReference>
<protein>
    <recommendedName>
        <fullName evidence="1">NAD(P)-binding domain-containing protein</fullName>
    </recommendedName>
</protein>
<dbReference type="Gene3D" id="3.40.50.720">
    <property type="entry name" value="NAD(P)-binding Rossmann-like Domain"/>
    <property type="match status" value="1"/>
</dbReference>
<evidence type="ECO:0000313" key="3">
    <source>
        <dbReference type="Proteomes" id="UP000639606"/>
    </source>
</evidence>
<dbReference type="GO" id="GO:0005737">
    <property type="term" value="C:cytoplasm"/>
    <property type="evidence" value="ECO:0007669"/>
    <property type="project" value="TreeGrafter"/>
</dbReference>
<dbReference type="GO" id="GO:0004029">
    <property type="term" value="F:aldehyde dehydrogenase (NAD+) activity"/>
    <property type="evidence" value="ECO:0007669"/>
    <property type="project" value="TreeGrafter"/>
</dbReference>
<accession>A0A918AL96</accession>
<dbReference type="RefSeq" id="WP_189223400.1">
    <property type="nucleotide sequence ID" value="NZ_BMRG01000004.1"/>
</dbReference>
<evidence type="ECO:0000259" key="1">
    <source>
        <dbReference type="Pfam" id="PF13460"/>
    </source>
</evidence>
<feature type="domain" description="NAD(P)-binding" evidence="1">
    <location>
        <begin position="7"/>
        <end position="139"/>
    </location>
</feature>
<dbReference type="InterPro" id="IPR016040">
    <property type="entry name" value="NAD(P)-bd_dom"/>
</dbReference>
<evidence type="ECO:0000313" key="2">
    <source>
        <dbReference type="EMBL" id="GGP51906.1"/>
    </source>
</evidence>
<keyword evidence="3" id="KW-1185">Reference proteome</keyword>
<reference evidence="2" key="2">
    <citation type="submission" date="2020-09" db="EMBL/GenBank/DDBJ databases">
        <authorList>
            <person name="Sun Q."/>
            <person name="Ohkuma M."/>
        </authorList>
    </citation>
    <scope>NUCLEOTIDE SEQUENCE</scope>
    <source>
        <strain evidence="2">JCM 3313</strain>
    </source>
</reference>
<dbReference type="AlphaFoldDB" id="A0A918AL96"/>
<reference evidence="2" key="1">
    <citation type="journal article" date="2014" name="Int. J. Syst. Evol. Microbiol.">
        <title>Complete genome sequence of Corynebacterium casei LMG S-19264T (=DSM 44701T), isolated from a smear-ripened cheese.</title>
        <authorList>
            <consortium name="US DOE Joint Genome Institute (JGI-PGF)"/>
            <person name="Walter F."/>
            <person name="Albersmeier A."/>
            <person name="Kalinowski J."/>
            <person name="Ruckert C."/>
        </authorList>
    </citation>
    <scope>NUCLEOTIDE SEQUENCE</scope>
    <source>
        <strain evidence="2">JCM 3313</strain>
    </source>
</reference>
<name>A0A918AL96_9PSEU</name>
<dbReference type="EMBL" id="BMRG01000004">
    <property type="protein sequence ID" value="GGP51906.1"/>
    <property type="molecule type" value="Genomic_DNA"/>
</dbReference>